<keyword evidence="2" id="KW-1185">Reference proteome</keyword>
<sequence>MTHHAPDGRTLVVNMFRMRPGISPGRFAEFSATIDQPLCLAHPDVVRRFDAYRVGGAAAAELGADIVEVMEVSDWETWVRVRDNDPSLRPVMSGFDELVDPTSVRSSFVVPILGGQ</sequence>
<dbReference type="Proteomes" id="UP000198609">
    <property type="component" value="Unassembled WGS sequence"/>
</dbReference>
<evidence type="ECO:0008006" key="3">
    <source>
        <dbReference type="Google" id="ProtNLM"/>
    </source>
</evidence>
<proteinExistence type="predicted"/>
<dbReference type="RefSeq" id="WP_093460208.1">
    <property type="nucleotide sequence ID" value="NZ_FNST01000002.1"/>
</dbReference>
<dbReference type="Gene3D" id="3.30.70.100">
    <property type="match status" value="1"/>
</dbReference>
<dbReference type="EMBL" id="FNST01000002">
    <property type="protein sequence ID" value="SEB57543.1"/>
    <property type="molecule type" value="Genomic_DNA"/>
</dbReference>
<dbReference type="AlphaFoldDB" id="A0A1H4KGL1"/>
<accession>A0A1H4KGL1</accession>
<reference evidence="2" key="1">
    <citation type="submission" date="2016-10" db="EMBL/GenBank/DDBJ databases">
        <authorList>
            <person name="Varghese N."/>
            <person name="Submissions S."/>
        </authorList>
    </citation>
    <scope>NUCLEOTIDE SEQUENCE [LARGE SCALE GENOMIC DNA]</scope>
    <source>
        <strain evidence="2">DSM 40318</strain>
    </source>
</reference>
<evidence type="ECO:0000313" key="2">
    <source>
        <dbReference type="Proteomes" id="UP000198609"/>
    </source>
</evidence>
<organism evidence="1 2">
    <name type="scientific">Streptomyces melanosporofaciens</name>
    <dbReference type="NCBI Taxonomy" id="67327"/>
    <lineage>
        <taxon>Bacteria</taxon>
        <taxon>Bacillati</taxon>
        <taxon>Actinomycetota</taxon>
        <taxon>Actinomycetes</taxon>
        <taxon>Kitasatosporales</taxon>
        <taxon>Streptomycetaceae</taxon>
        <taxon>Streptomyces</taxon>
        <taxon>Streptomyces violaceusniger group</taxon>
    </lineage>
</organism>
<gene>
    <name evidence="1" type="ORF">SAMN04490356_0697</name>
</gene>
<protein>
    <recommendedName>
        <fullName evidence="3">EthD domain-containing protein</fullName>
    </recommendedName>
</protein>
<evidence type="ECO:0000313" key="1">
    <source>
        <dbReference type="EMBL" id="SEB57543.1"/>
    </source>
</evidence>
<name>A0A1H4KGL1_STRMJ</name>